<feature type="region of interest" description="Disordered" evidence="2">
    <location>
        <begin position="724"/>
        <end position="751"/>
    </location>
</feature>
<feature type="domain" description="Death" evidence="3">
    <location>
        <begin position="653"/>
        <end position="728"/>
    </location>
</feature>
<comment type="function">
    <text evidence="1">Receptor for netrin required for axon guidance. Mediates axon repulsion of neuronal growth cones in the developing nervous system upon ligand binding.</text>
</comment>
<dbReference type="PROSITE" id="PS50017">
    <property type="entry name" value="DEATH_DOMAIN"/>
    <property type="match status" value="2"/>
</dbReference>
<keyword evidence="1" id="KW-0393">Immunoglobulin domain</keyword>
<dbReference type="InterPro" id="IPR011029">
    <property type="entry name" value="DEATH-like_dom_sf"/>
</dbReference>
<dbReference type="Proteomes" id="UP001249851">
    <property type="component" value="Unassembled WGS sequence"/>
</dbReference>
<reference evidence="5" key="1">
    <citation type="journal article" date="2023" name="G3 (Bethesda)">
        <title>Whole genome assembly and annotation of the endangered Caribbean coral Acropora cervicornis.</title>
        <authorList>
            <person name="Selwyn J.D."/>
            <person name="Vollmer S.V."/>
        </authorList>
    </citation>
    <scope>NUCLEOTIDE SEQUENCE</scope>
    <source>
        <strain evidence="5">K2</strain>
    </source>
</reference>
<evidence type="ECO:0000259" key="4">
    <source>
        <dbReference type="PROSITE" id="PS51145"/>
    </source>
</evidence>
<keyword evidence="1 5" id="KW-0675">Receptor</keyword>
<comment type="similarity">
    <text evidence="1">Belongs to the unc-5 family.</text>
</comment>
<feature type="region of interest" description="Disordered" evidence="2">
    <location>
        <begin position="811"/>
        <end position="830"/>
    </location>
</feature>
<feature type="compositionally biased region" description="Polar residues" evidence="2">
    <location>
        <begin position="814"/>
        <end position="829"/>
    </location>
</feature>
<dbReference type="PANTHER" id="PTHR12582">
    <property type="entry name" value="NETRIN RECEPTOR UNC5"/>
    <property type="match status" value="1"/>
</dbReference>
<dbReference type="Gene3D" id="2.60.220.30">
    <property type="match status" value="2"/>
</dbReference>
<feature type="domain" description="ZU5" evidence="4">
    <location>
        <begin position="289"/>
        <end position="399"/>
    </location>
</feature>
<protein>
    <recommendedName>
        <fullName evidence="1">Netrin receptor UNC5</fullName>
    </recommendedName>
</protein>
<reference evidence="5" key="2">
    <citation type="journal article" date="2023" name="Science">
        <title>Genomic signatures of disease resistance in endangered staghorn corals.</title>
        <authorList>
            <person name="Vollmer S.V."/>
            <person name="Selwyn J.D."/>
            <person name="Despard B.A."/>
            <person name="Roesel C.L."/>
        </authorList>
    </citation>
    <scope>NUCLEOTIDE SEQUENCE</scope>
    <source>
        <strain evidence="5">K2</strain>
    </source>
</reference>
<dbReference type="PROSITE" id="PS51145">
    <property type="entry name" value="ZU5"/>
    <property type="match status" value="2"/>
</dbReference>
<dbReference type="CDD" id="cd01670">
    <property type="entry name" value="Death"/>
    <property type="match status" value="2"/>
</dbReference>
<dbReference type="SUPFAM" id="SSF47986">
    <property type="entry name" value="DEATH domain"/>
    <property type="match status" value="2"/>
</dbReference>
<evidence type="ECO:0000313" key="6">
    <source>
        <dbReference type="Proteomes" id="UP001249851"/>
    </source>
</evidence>
<evidence type="ECO:0000313" key="5">
    <source>
        <dbReference type="EMBL" id="KAK2569044.1"/>
    </source>
</evidence>
<feature type="compositionally biased region" description="Basic and acidic residues" evidence="2">
    <location>
        <begin position="16"/>
        <end position="33"/>
    </location>
</feature>
<feature type="compositionally biased region" description="Polar residues" evidence="2">
    <location>
        <begin position="99"/>
        <end position="115"/>
    </location>
</feature>
<feature type="compositionally biased region" description="Basic and acidic residues" evidence="2">
    <location>
        <begin position="724"/>
        <end position="740"/>
    </location>
</feature>
<evidence type="ECO:0000259" key="3">
    <source>
        <dbReference type="PROSITE" id="PS50017"/>
    </source>
</evidence>
<dbReference type="InterPro" id="IPR000906">
    <property type="entry name" value="ZU5_dom"/>
</dbReference>
<dbReference type="InterPro" id="IPR037936">
    <property type="entry name" value="UNC5A-D"/>
</dbReference>
<dbReference type="Gene3D" id="1.10.533.10">
    <property type="entry name" value="Death Domain, Fas"/>
    <property type="match status" value="2"/>
</dbReference>
<feature type="compositionally biased region" description="Low complexity" evidence="2">
    <location>
        <begin position="81"/>
        <end position="90"/>
    </location>
</feature>
<dbReference type="Pfam" id="PF00791">
    <property type="entry name" value="ZU5"/>
    <property type="match status" value="2"/>
</dbReference>
<gene>
    <name evidence="5" type="ORF">P5673_005925</name>
</gene>
<proteinExistence type="inferred from homology"/>
<comment type="subcellular location">
    <subcellularLocation>
        <location evidence="1">Cell membrane</location>
        <topology evidence="1">Single-pass type I membrane protein</topology>
    </subcellularLocation>
</comment>
<dbReference type="PANTHER" id="PTHR12582:SF47">
    <property type="entry name" value="NETRIN RECEPTOR UNC-5"/>
    <property type="match status" value="1"/>
</dbReference>
<comment type="caution">
    <text evidence="5">The sequence shown here is derived from an EMBL/GenBank/DDBJ whole genome shotgun (WGS) entry which is preliminary data.</text>
</comment>
<keyword evidence="6" id="KW-1185">Reference proteome</keyword>
<feature type="domain" description="Death" evidence="3">
    <location>
        <begin position="1302"/>
        <end position="1371"/>
    </location>
</feature>
<feature type="region of interest" description="Disordered" evidence="2">
    <location>
        <begin position="1244"/>
        <end position="1276"/>
    </location>
</feature>
<evidence type="ECO:0000256" key="1">
    <source>
        <dbReference type="RuleBase" id="RU367033"/>
    </source>
</evidence>
<dbReference type="SMART" id="SM00218">
    <property type="entry name" value="ZU5"/>
    <property type="match status" value="1"/>
</dbReference>
<dbReference type="GO" id="GO:0005042">
    <property type="term" value="F:netrin receptor activity"/>
    <property type="evidence" value="ECO:0007669"/>
    <property type="project" value="UniProtKB-UniRule"/>
</dbReference>
<feature type="region of interest" description="Disordered" evidence="2">
    <location>
        <begin position="16"/>
        <end position="39"/>
    </location>
</feature>
<keyword evidence="1" id="KW-0217">Developmental protein</keyword>
<name>A0AAD9VC97_ACRCE</name>
<dbReference type="GO" id="GO:0005886">
    <property type="term" value="C:plasma membrane"/>
    <property type="evidence" value="ECO:0007669"/>
    <property type="project" value="UniProtKB-SubCell"/>
</dbReference>
<evidence type="ECO:0000256" key="2">
    <source>
        <dbReference type="SAM" id="MobiDB-lite"/>
    </source>
</evidence>
<dbReference type="InterPro" id="IPR000488">
    <property type="entry name" value="Death_dom"/>
</dbReference>
<organism evidence="5 6">
    <name type="scientific">Acropora cervicornis</name>
    <name type="common">Staghorn coral</name>
    <dbReference type="NCBI Taxonomy" id="6130"/>
    <lineage>
        <taxon>Eukaryota</taxon>
        <taxon>Metazoa</taxon>
        <taxon>Cnidaria</taxon>
        <taxon>Anthozoa</taxon>
        <taxon>Hexacorallia</taxon>
        <taxon>Scleractinia</taxon>
        <taxon>Astrocoeniina</taxon>
        <taxon>Acroporidae</taxon>
        <taxon>Acropora</taxon>
    </lineage>
</organism>
<dbReference type="SMART" id="SM00005">
    <property type="entry name" value="DEATH"/>
    <property type="match status" value="2"/>
</dbReference>
<dbReference type="EMBL" id="JARQWQ010000010">
    <property type="protein sequence ID" value="KAK2569044.1"/>
    <property type="molecule type" value="Genomic_DNA"/>
</dbReference>
<feature type="region of interest" description="Disordered" evidence="2">
    <location>
        <begin position="81"/>
        <end position="115"/>
    </location>
</feature>
<accession>A0AAD9VC97</accession>
<dbReference type="Pfam" id="PF00531">
    <property type="entry name" value="Death"/>
    <property type="match status" value="2"/>
</dbReference>
<sequence length="1383" mass="156189">MVDELSISILLCAEHSSRREDRERGQNEQSRPEHHTKRKFQVMEILAGVNIQPTRPSPTTISHSLSLSLVLTTSVSTSIHSIETSTTSTLETRKAANPLPQTKKSPTRTVAPFSNPSTKIKETAVHSETGEEKRPIRDKRWHPKNETRYMTEALTQSSGVSPTPREPSITAAAEVMFLPYFGQDETMTYNFSQCTNFSATDDGALDFSSSSHFLLSIFVTSVIVFGVLSFLFAKTIKRTRCIQGYCGRFLCQAERGTWRPRRPQSSDCCVLELLPSTTALNEDQLLSVTSAHGSFDNTGGTLTHPDSDICINIEPGTFLDGNRQSIFFHVIYNDTYVIRDIPETNERTLISPVIKCGPEDINPQKAMEIVVPHCLYVDEVKKGSIAVYRCEQFTNEGPQNWKEVPSSSERSCHSKAWFSIKKDSIVIKTKVFSIWSIFICGVGGSKRKRVTVFVSKPNPASNLISLRCYIYSDNEDSKRKVKRFEEEHFPGSKSSIERPLKLYSDNQDIAVWLDNDALVERGWILDGTPASQNYSYEMAHKNGFRCKSACQFAVKPTAECSTRVEDFSCPLYFQQNGHTEDFIYVNPGIPLLPPQTTSEDNGKSSNDAQGQHLFDQAAKTVICANSSRFVIQEDLRGRFDEPVTRQDCTRLCNHIVNDWKMILRHLGVEEAVLDNVDANHTRANEKSYQGLLEWTRLAGTQRATIENLCNALKAVGCTEAIEKLSSREHSSRREDREKGNNEQSMPAHHKKRKFQVMEIPAGVRVQPTRPSPITISLSLSFVPTMSVSTSIHSIDNSTRSIRETRIAADPLPQTKKSPTRTFAPFSSPSIKKKEAAEYSETGEKKNTIRNKRWHSKFETRNMTEALKQSSDVSPEPWEPSTAAGVIFSSHFEQDKTTTYKFSLRTTSNKVHYGLFLCQAEGGTQHPRCPESELQFVTSACDNFDSTGGKLTHPNSDICINIEPGTFPHGKQQPIFFHVIYNDTYVIRDIPETNERTLISPVIKCGPHDINPQKAMEIVVPHCLYVDEVKKGSIAVYRCEQFTNEEPQSWEKIPSSSERSCHSKAWFSIKKDSIIIKTKVFSIWSIFVCGGGGPKRKRVTAFASKPNPVTNLISLRSYIYGDNEDSKRKVERIDKERFPGTRTAACEKPFKLFSDNQDINVWLDKNAITEKGWMLDETPASQIYSYEMAYRNGFRSKYACEFSVKPIADCSTQVADFSCLLYFQQTGHTQDFIYVNPGISLLKPQPTLDDKGNSSNGGQTQHSFSETSDTDPSGFVIPEPLRRRYDKPVTEQDCVCICDHIVDWKMLLRHLKVSEGIIRNVDEDYRRTNEKSYQGLLEWKRTRAHEATIRNLCTALWSVRYTEALEKLSSQDAGPTLLDIPETV</sequence>
<feature type="domain" description="ZU5" evidence="4">
    <location>
        <begin position="937"/>
        <end position="1080"/>
    </location>
</feature>
<feature type="compositionally biased region" description="Polar residues" evidence="2">
    <location>
        <begin position="1252"/>
        <end position="1270"/>
    </location>
</feature>